<dbReference type="Pfam" id="PF00756">
    <property type="entry name" value="Esterase"/>
    <property type="match status" value="1"/>
</dbReference>
<dbReference type="PANTHER" id="PTHR48098">
    <property type="entry name" value="ENTEROCHELIN ESTERASE-RELATED"/>
    <property type="match status" value="1"/>
</dbReference>
<keyword evidence="2" id="KW-1185">Reference proteome</keyword>
<evidence type="ECO:0000313" key="2">
    <source>
        <dbReference type="Proteomes" id="UP001501490"/>
    </source>
</evidence>
<sequence length="288" mass="32202">MSASSLTGTSILDLPRLPWPVSHPATDFAFAALAGLDDAVDRRHVDLPLGDGSDRALTMIAYGHWGRPVLAFPSQSGRAWDFENFGMVDAVRDLIDDGRIKLYCVDSLDADTWSAYGLPIEERARRHGAYHRWLTDVVVPWIKRDTSQDAELISTGCSLGGYHAVQFSLQRPDLAPLAIGLSGNYDPSTWRAWGESADAAYFANPTHYVPNLHGDHLGWLQSRLSLLLVVGQGAWETQPTRCLPTTRVMAGLLQDKGIRCELDLWGYDVSHDWVWWQRQLAHHLPRFC</sequence>
<dbReference type="InterPro" id="IPR050583">
    <property type="entry name" value="Mycobacterial_A85_antigen"/>
</dbReference>
<accession>A0ABP7AHZ9</accession>
<keyword evidence="1" id="KW-0378">Hydrolase</keyword>
<dbReference type="EMBL" id="BAABAB010000030">
    <property type="protein sequence ID" value="GAA3632705.1"/>
    <property type="molecule type" value="Genomic_DNA"/>
</dbReference>
<dbReference type="PANTHER" id="PTHR48098:SF3">
    <property type="entry name" value="IRON(III) ENTEROBACTIN ESTERASE"/>
    <property type="match status" value="1"/>
</dbReference>
<name>A0ABP7AHZ9_9ACTN</name>
<comment type="caution">
    <text evidence="1">The sequence shown here is derived from an EMBL/GenBank/DDBJ whole genome shotgun (WGS) entry which is preliminary data.</text>
</comment>
<dbReference type="Gene3D" id="3.40.50.1820">
    <property type="entry name" value="alpha/beta hydrolase"/>
    <property type="match status" value="1"/>
</dbReference>
<dbReference type="SUPFAM" id="SSF53474">
    <property type="entry name" value="alpha/beta-Hydrolases"/>
    <property type="match status" value="1"/>
</dbReference>
<dbReference type="Proteomes" id="UP001501490">
    <property type="component" value="Unassembled WGS sequence"/>
</dbReference>
<protein>
    <submittedName>
        <fullName evidence="1">Alpha/beta hydrolase-fold protein</fullName>
    </submittedName>
</protein>
<proteinExistence type="predicted"/>
<organism evidence="1 2">
    <name type="scientific">Microlunatus ginsengisoli</name>
    <dbReference type="NCBI Taxonomy" id="363863"/>
    <lineage>
        <taxon>Bacteria</taxon>
        <taxon>Bacillati</taxon>
        <taxon>Actinomycetota</taxon>
        <taxon>Actinomycetes</taxon>
        <taxon>Propionibacteriales</taxon>
        <taxon>Propionibacteriaceae</taxon>
        <taxon>Microlunatus</taxon>
    </lineage>
</organism>
<reference evidence="2" key="1">
    <citation type="journal article" date="2019" name="Int. J. Syst. Evol. Microbiol.">
        <title>The Global Catalogue of Microorganisms (GCM) 10K type strain sequencing project: providing services to taxonomists for standard genome sequencing and annotation.</title>
        <authorList>
            <consortium name="The Broad Institute Genomics Platform"/>
            <consortium name="The Broad Institute Genome Sequencing Center for Infectious Disease"/>
            <person name="Wu L."/>
            <person name="Ma J."/>
        </authorList>
    </citation>
    <scope>NUCLEOTIDE SEQUENCE [LARGE SCALE GENOMIC DNA]</scope>
    <source>
        <strain evidence="2">JCM 16929</strain>
    </source>
</reference>
<dbReference type="InterPro" id="IPR029058">
    <property type="entry name" value="AB_hydrolase_fold"/>
</dbReference>
<evidence type="ECO:0000313" key="1">
    <source>
        <dbReference type="EMBL" id="GAA3632705.1"/>
    </source>
</evidence>
<dbReference type="GO" id="GO:0016787">
    <property type="term" value="F:hydrolase activity"/>
    <property type="evidence" value="ECO:0007669"/>
    <property type="project" value="UniProtKB-KW"/>
</dbReference>
<gene>
    <name evidence="1" type="ORF">GCM10022236_39080</name>
</gene>
<dbReference type="InterPro" id="IPR000801">
    <property type="entry name" value="Esterase-like"/>
</dbReference>